<reference evidence="1" key="1">
    <citation type="submission" date="2014-11" db="EMBL/GenBank/DDBJ databases">
        <authorList>
            <person name="Amaro Gonzalez C."/>
        </authorList>
    </citation>
    <scope>NUCLEOTIDE SEQUENCE</scope>
</reference>
<evidence type="ECO:0000313" key="1">
    <source>
        <dbReference type="EMBL" id="JAH41643.1"/>
    </source>
</evidence>
<dbReference type="AlphaFoldDB" id="A0A0E9SM86"/>
<sequence>MLSHIGEHQLLCKLMTMGLPFIVVGAIIPTKDNSQLDDIMFQMIQNL</sequence>
<protein>
    <submittedName>
        <fullName evidence="1">Uncharacterized protein</fullName>
    </submittedName>
</protein>
<dbReference type="EMBL" id="GBXM01066934">
    <property type="protein sequence ID" value="JAH41643.1"/>
    <property type="molecule type" value="Transcribed_RNA"/>
</dbReference>
<reference evidence="1" key="2">
    <citation type="journal article" date="2015" name="Fish Shellfish Immunol.">
        <title>Early steps in the European eel (Anguilla anguilla)-Vibrio vulnificus interaction in the gills: Role of the RtxA13 toxin.</title>
        <authorList>
            <person name="Callol A."/>
            <person name="Pajuelo D."/>
            <person name="Ebbesson L."/>
            <person name="Teles M."/>
            <person name="MacKenzie S."/>
            <person name="Amaro C."/>
        </authorList>
    </citation>
    <scope>NUCLEOTIDE SEQUENCE</scope>
</reference>
<organism evidence="1">
    <name type="scientific">Anguilla anguilla</name>
    <name type="common">European freshwater eel</name>
    <name type="synonym">Muraena anguilla</name>
    <dbReference type="NCBI Taxonomy" id="7936"/>
    <lineage>
        <taxon>Eukaryota</taxon>
        <taxon>Metazoa</taxon>
        <taxon>Chordata</taxon>
        <taxon>Craniata</taxon>
        <taxon>Vertebrata</taxon>
        <taxon>Euteleostomi</taxon>
        <taxon>Actinopterygii</taxon>
        <taxon>Neopterygii</taxon>
        <taxon>Teleostei</taxon>
        <taxon>Anguilliformes</taxon>
        <taxon>Anguillidae</taxon>
        <taxon>Anguilla</taxon>
    </lineage>
</organism>
<accession>A0A0E9SM86</accession>
<name>A0A0E9SM86_ANGAN</name>
<proteinExistence type="predicted"/>